<dbReference type="AlphaFoldDB" id="A0A318S2B6"/>
<dbReference type="SMART" id="SM00091">
    <property type="entry name" value="PAS"/>
    <property type="match status" value="1"/>
</dbReference>
<evidence type="ECO:0000259" key="2">
    <source>
        <dbReference type="PROSITE" id="PS50113"/>
    </source>
</evidence>
<dbReference type="Proteomes" id="UP000247591">
    <property type="component" value="Unassembled WGS sequence"/>
</dbReference>
<dbReference type="PROSITE" id="PS50113">
    <property type="entry name" value="PAC"/>
    <property type="match status" value="1"/>
</dbReference>
<keyword evidence="4" id="KW-1185">Reference proteome</keyword>
<protein>
    <submittedName>
        <fullName evidence="3">Sigma-B regulation protein RsbU (Phosphoserine phosphatase)</fullName>
    </submittedName>
</protein>
<dbReference type="InterPro" id="IPR052016">
    <property type="entry name" value="Bact_Sigma-Reg"/>
</dbReference>
<dbReference type="InterPro" id="IPR001932">
    <property type="entry name" value="PPM-type_phosphatase-like_dom"/>
</dbReference>
<dbReference type="InterPro" id="IPR000014">
    <property type="entry name" value="PAS"/>
</dbReference>
<comment type="caution">
    <text evidence="3">The sequence shown here is derived from an EMBL/GenBank/DDBJ whole genome shotgun (WGS) entry which is preliminary data.</text>
</comment>
<dbReference type="SUPFAM" id="SSF55785">
    <property type="entry name" value="PYP-like sensor domain (PAS domain)"/>
    <property type="match status" value="1"/>
</dbReference>
<keyword evidence="1" id="KW-0378">Hydrolase</keyword>
<dbReference type="InterPro" id="IPR000700">
    <property type="entry name" value="PAS-assoc_C"/>
</dbReference>
<gene>
    <name evidence="3" type="ORF">DFR67_106231</name>
</gene>
<dbReference type="CDD" id="cd00130">
    <property type="entry name" value="PAS"/>
    <property type="match status" value="1"/>
</dbReference>
<dbReference type="SMART" id="SM00331">
    <property type="entry name" value="PP2C_SIG"/>
    <property type="match status" value="1"/>
</dbReference>
<sequence length="396" mass="42133">MTGDVDFRELDDLFENAPCGFLSLSPDGRIARVNTTLCGWLDRSQQSLLGAQFTSLLTAGGRIHYETHFAPMLQMSGELDAISVDLVRADDSRLPVFVDANAKTDAAGNVVLIRVAVQDARERRSYEKELLEERRRAERERARVGVLAATLQRALLPPSLSPPSGLDAAAYHHPASSDEVGGDFYDLFPLSSTQWGFFLGDVSGKGAAAAAVTSLTRYTLRSAAVYDPDPIAVLHNLDTVLSHEYHGDDPHFCTVIFGVLTKREDTSSQSGGWDVELASGGHPPALLLRADGTAGYVSTAGGQFVGILSEAHFVSARCQLGPCDTLVLYTDGLTEARTGIGSQRYDDDGALLEFATAHAPASAADIVAALEQLLAGFGSGLDDDTAILALGAPPDR</sequence>
<dbReference type="PANTHER" id="PTHR43156">
    <property type="entry name" value="STAGE II SPORULATION PROTEIN E-RELATED"/>
    <property type="match status" value="1"/>
</dbReference>
<dbReference type="Pfam" id="PF07228">
    <property type="entry name" value="SpoIIE"/>
    <property type="match status" value="1"/>
</dbReference>
<accession>A0A318S2B6</accession>
<dbReference type="RefSeq" id="WP_110469762.1">
    <property type="nucleotide sequence ID" value="NZ_QJSP01000006.1"/>
</dbReference>
<proteinExistence type="predicted"/>
<dbReference type="EMBL" id="QJSP01000006">
    <property type="protein sequence ID" value="PYE17528.1"/>
    <property type="molecule type" value="Genomic_DNA"/>
</dbReference>
<dbReference type="InterPro" id="IPR035965">
    <property type="entry name" value="PAS-like_dom_sf"/>
</dbReference>
<name>A0A318S2B6_WILLI</name>
<evidence type="ECO:0000256" key="1">
    <source>
        <dbReference type="ARBA" id="ARBA00022801"/>
    </source>
</evidence>
<evidence type="ECO:0000313" key="3">
    <source>
        <dbReference type="EMBL" id="PYE17528.1"/>
    </source>
</evidence>
<dbReference type="Gene3D" id="3.30.450.20">
    <property type="entry name" value="PAS domain"/>
    <property type="match status" value="1"/>
</dbReference>
<dbReference type="PANTHER" id="PTHR43156:SF2">
    <property type="entry name" value="STAGE II SPORULATION PROTEIN E"/>
    <property type="match status" value="1"/>
</dbReference>
<evidence type="ECO:0000313" key="4">
    <source>
        <dbReference type="Proteomes" id="UP000247591"/>
    </source>
</evidence>
<dbReference type="InterPro" id="IPR036457">
    <property type="entry name" value="PPM-type-like_dom_sf"/>
</dbReference>
<dbReference type="OrthoDB" id="5241041at2"/>
<reference evidence="3 4" key="1">
    <citation type="submission" date="2018-06" db="EMBL/GenBank/DDBJ databases">
        <title>Genomic Encyclopedia of Type Strains, Phase IV (KMG-IV): sequencing the most valuable type-strain genomes for metagenomic binning, comparative biology and taxonomic classification.</title>
        <authorList>
            <person name="Goeker M."/>
        </authorList>
    </citation>
    <scope>NUCLEOTIDE SEQUENCE [LARGE SCALE GENOMIC DNA]</scope>
    <source>
        <strain evidence="3 4">DSM 45521</strain>
    </source>
</reference>
<dbReference type="GO" id="GO:0016791">
    <property type="term" value="F:phosphatase activity"/>
    <property type="evidence" value="ECO:0007669"/>
    <property type="project" value="TreeGrafter"/>
</dbReference>
<dbReference type="Gene3D" id="3.60.40.10">
    <property type="entry name" value="PPM-type phosphatase domain"/>
    <property type="match status" value="1"/>
</dbReference>
<organism evidence="3 4">
    <name type="scientific">Williamsia limnetica</name>
    <dbReference type="NCBI Taxonomy" id="882452"/>
    <lineage>
        <taxon>Bacteria</taxon>
        <taxon>Bacillati</taxon>
        <taxon>Actinomycetota</taxon>
        <taxon>Actinomycetes</taxon>
        <taxon>Mycobacteriales</taxon>
        <taxon>Nocardiaceae</taxon>
        <taxon>Williamsia</taxon>
    </lineage>
</organism>
<feature type="domain" description="PAC" evidence="2">
    <location>
        <begin position="80"/>
        <end position="132"/>
    </location>
</feature>
<dbReference type="SUPFAM" id="SSF81606">
    <property type="entry name" value="PP2C-like"/>
    <property type="match status" value="1"/>
</dbReference>